<geneLocation type="mitochondrion" evidence="20"/>
<dbReference type="GO" id="GO:0005743">
    <property type="term" value="C:mitochondrial inner membrane"/>
    <property type="evidence" value="ECO:0007669"/>
    <property type="project" value="UniProtKB-SubCell"/>
</dbReference>
<dbReference type="Pfam" id="PF00662">
    <property type="entry name" value="Proton_antipo_N"/>
    <property type="match status" value="1"/>
</dbReference>
<feature type="domain" description="NADH dehydrogenase subunit 5 C-terminal" evidence="19">
    <location>
        <begin position="418"/>
        <end position="598"/>
    </location>
</feature>
<keyword evidence="14 16" id="KW-0472">Membrane</keyword>
<evidence type="ECO:0000256" key="3">
    <source>
        <dbReference type="ARBA" id="ARBA00021096"/>
    </source>
</evidence>
<dbReference type="Pfam" id="PF06455">
    <property type="entry name" value="NADH5_C"/>
    <property type="match status" value="1"/>
</dbReference>
<gene>
    <name evidence="20" type="primary">ND5</name>
</gene>
<evidence type="ECO:0000256" key="13">
    <source>
        <dbReference type="ARBA" id="ARBA00023128"/>
    </source>
</evidence>
<dbReference type="PANTHER" id="PTHR42829">
    <property type="entry name" value="NADH-UBIQUINONE OXIDOREDUCTASE CHAIN 5"/>
    <property type="match status" value="1"/>
</dbReference>
<feature type="transmembrane region" description="Helical" evidence="16">
    <location>
        <begin position="269"/>
        <end position="290"/>
    </location>
</feature>
<feature type="transmembrane region" description="Helical" evidence="16">
    <location>
        <begin position="297"/>
        <end position="315"/>
    </location>
</feature>
<feature type="transmembrane region" description="Helical" evidence="16">
    <location>
        <begin position="364"/>
        <end position="383"/>
    </location>
</feature>
<evidence type="ECO:0000256" key="11">
    <source>
        <dbReference type="ARBA" id="ARBA00023027"/>
    </source>
</evidence>
<evidence type="ECO:0000256" key="10">
    <source>
        <dbReference type="ARBA" id="ARBA00022989"/>
    </source>
</evidence>
<accession>A0A890W5T0</accession>
<evidence type="ECO:0000256" key="4">
    <source>
        <dbReference type="ARBA" id="ARBA00022448"/>
    </source>
</evidence>
<reference evidence="20" key="1">
    <citation type="submission" date="2018-03" db="EMBL/GenBank/DDBJ databases">
        <authorList>
            <person name="Yang J."/>
            <person name="Deng Y."/>
            <person name="Zhao Y."/>
        </authorList>
    </citation>
    <scope>NUCLEOTIDE SEQUENCE</scope>
</reference>
<evidence type="ECO:0000256" key="8">
    <source>
        <dbReference type="ARBA" id="ARBA00022967"/>
    </source>
</evidence>
<evidence type="ECO:0000256" key="1">
    <source>
        <dbReference type="ARBA" id="ARBA00004448"/>
    </source>
</evidence>
<comment type="subcellular location">
    <subcellularLocation>
        <location evidence="1">Mitochondrion inner membrane</location>
        <topology evidence="1">Multi-pass membrane protein</topology>
    </subcellularLocation>
</comment>
<dbReference type="InterPro" id="IPR001750">
    <property type="entry name" value="ND/Mrp_TM"/>
</dbReference>
<evidence type="ECO:0000256" key="12">
    <source>
        <dbReference type="ARBA" id="ARBA00023075"/>
    </source>
</evidence>
<dbReference type="EC" id="7.1.1.2" evidence="2 16"/>
<evidence type="ECO:0000256" key="15">
    <source>
        <dbReference type="ARBA" id="ARBA00049551"/>
    </source>
</evidence>
<evidence type="ECO:0000256" key="2">
    <source>
        <dbReference type="ARBA" id="ARBA00012944"/>
    </source>
</evidence>
<dbReference type="GO" id="GO:0003954">
    <property type="term" value="F:NADH dehydrogenase activity"/>
    <property type="evidence" value="ECO:0007669"/>
    <property type="project" value="TreeGrafter"/>
</dbReference>
<evidence type="ECO:0000256" key="7">
    <source>
        <dbReference type="ARBA" id="ARBA00022792"/>
    </source>
</evidence>
<comment type="similarity">
    <text evidence="16">Belongs to the complex I subunit 5 family.</text>
</comment>
<feature type="transmembrane region" description="Helical" evidence="16">
    <location>
        <begin position="137"/>
        <end position="156"/>
    </location>
</feature>
<keyword evidence="8" id="KW-1278">Translocase</keyword>
<keyword evidence="12 16" id="KW-0830">Ubiquinone</keyword>
<feature type="transmembrane region" description="Helical" evidence="16">
    <location>
        <begin position="237"/>
        <end position="257"/>
    </location>
</feature>
<dbReference type="GO" id="GO:0042773">
    <property type="term" value="P:ATP synthesis coupled electron transport"/>
    <property type="evidence" value="ECO:0007669"/>
    <property type="project" value="InterPro"/>
</dbReference>
<feature type="transmembrane region" description="Helical" evidence="16">
    <location>
        <begin position="403"/>
        <end position="424"/>
    </location>
</feature>
<dbReference type="Pfam" id="PF00361">
    <property type="entry name" value="Proton_antipo_M"/>
    <property type="match status" value="1"/>
</dbReference>
<keyword evidence="7" id="KW-0999">Mitochondrion inner membrane</keyword>
<feature type="domain" description="NADH-Ubiquinone oxidoreductase (complex I) chain 5 N-terminal" evidence="18">
    <location>
        <begin position="66"/>
        <end position="114"/>
    </location>
</feature>
<comment type="catalytic activity">
    <reaction evidence="15 16">
        <text>a ubiquinone + NADH + 5 H(+)(in) = a ubiquinol + NAD(+) + 4 H(+)(out)</text>
        <dbReference type="Rhea" id="RHEA:29091"/>
        <dbReference type="Rhea" id="RHEA-COMP:9565"/>
        <dbReference type="Rhea" id="RHEA-COMP:9566"/>
        <dbReference type="ChEBI" id="CHEBI:15378"/>
        <dbReference type="ChEBI" id="CHEBI:16389"/>
        <dbReference type="ChEBI" id="CHEBI:17976"/>
        <dbReference type="ChEBI" id="CHEBI:57540"/>
        <dbReference type="ChEBI" id="CHEBI:57945"/>
        <dbReference type="EC" id="7.1.1.2"/>
    </reaction>
</comment>
<evidence type="ECO:0000256" key="5">
    <source>
        <dbReference type="ARBA" id="ARBA00022660"/>
    </source>
</evidence>
<organism evidence="20">
    <name type="scientific">Goniurosaurus liboensis</name>
    <dbReference type="NCBI Taxonomy" id="1341130"/>
    <lineage>
        <taxon>Eukaryota</taxon>
        <taxon>Metazoa</taxon>
        <taxon>Chordata</taxon>
        <taxon>Craniata</taxon>
        <taxon>Vertebrata</taxon>
        <taxon>Euteleostomi</taxon>
        <taxon>Lepidosauria</taxon>
        <taxon>Squamata</taxon>
        <taxon>Bifurcata</taxon>
        <taxon>Gekkota</taxon>
        <taxon>Eublepharidae</taxon>
        <taxon>Eublepharinae</taxon>
        <taxon>Goniurosaurus</taxon>
    </lineage>
</organism>
<protein>
    <recommendedName>
        <fullName evidence="3 16">NADH-ubiquinone oxidoreductase chain 5</fullName>
        <ecNumber evidence="2 16">7.1.1.2</ecNumber>
    </recommendedName>
</protein>
<dbReference type="InterPro" id="IPR010934">
    <property type="entry name" value="NADH_DH_su5_C"/>
</dbReference>
<feature type="transmembrane region" description="Helical" evidence="16">
    <location>
        <begin position="114"/>
        <end position="131"/>
    </location>
</feature>
<keyword evidence="11 16" id="KW-0520">NAD</keyword>
<feature type="domain" description="NADH:quinone oxidoreductase/Mrp antiporter transmembrane" evidence="17">
    <location>
        <begin position="131"/>
        <end position="413"/>
    </location>
</feature>
<dbReference type="PANTHER" id="PTHR42829:SF2">
    <property type="entry name" value="NADH-UBIQUINONE OXIDOREDUCTASE CHAIN 5"/>
    <property type="match status" value="1"/>
</dbReference>
<sequence>MQTLLFHSTLFTTMTLLLTPLTMTLVSPRKINIYIMTTKLACLTSLTPMLIFLNMGLESTTTNINWLNTYFNIKASFMFDQYTTMFLPAALFITWAILEFTSWYMATDMNLNQFTKYLTMFLIAMLLLITSNNLFQLFLGWEAVGIMSFLLIGWWFSRSNANTSALQAVIFNRTGDIGLITALAWFSMNFNTWDIQQLFTHDTMPLLPLMGLILAAMGKSAQFGLHPWLPAAMEGPTPVSALLHSSTMVVAGIFLLIRLNPLFHTNPQANTMCLCLGATTTMFTAICALTQNDLKKIIAFSTSSQLGLMMVAIGLKQPELAFFHIMTHAFFKAMLFLCSGSIIHSLSDEQDIRKMGGTQKTLPITATCMTLGSLALTGTPFLAGFYSKDPIIETINMSNTNAWALTTTMIATSLTAAYSLRIIFYVQMNSPRHTSTTQPFEINQNQTNPLIRLALGSMITGLLITTTMVPNKLTTMTMSTTTKLAALLVSLLGLLIALELTKKTTLLTTTNKTQHIILTSQLGFFNLLTHRKMTKNVLNTGNKIALQLNDLVWYEKLGPKMTSKINISLTNKMSLLQKGIIKTYLTTFSTLIILFLVLTKIYTTQ</sequence>
<evidence type="ECO:0000256" key="16">
    <source>
        <dbReference type="RuleBase" id="RU003404"/>
    </source>
</evidence>
<dbReference type="InterPro" id="IPR018393">
    <property type="entry name" value="NADHpl_OxRdtase_5_subgr"/>
</dbReference>
<evidence type="ECO:0000256" key="9">
    <source>
        <dbReference type="ARBA" id="ARBA00022982"/>
    </source>
</evidence>
<keyword evidence="9" id="KW-0249">Electron transport</keyword>
<name>A0A890W5T0_9SAUR</name>
<dbReference type="GO" id="GO:0015990">
    <property type="term" value="P:electron transport coupled proton transport"/>
    <property type="evidence" value="ECO:0007669"/>
    <property type="project" value="TreeGrafter"/>
</dbReference>
<feature type="transmembrane region" description="Helical" evidence="16">
    <location>
        <begin position="206"/>
        <end position="225"/>
    </location>
</feature>
<feature type="transmembrane region" description="Helical" evidence="16">
    <location>
        <begin position="321"/>
        <end position="343"/>
    </location>
</feature>
<feature type="transmembrane region" description="Helical" evidence="16">
    <location>
        <begin position="33"/>
        <end position="53"/>
    </location>
</feature>
<feature type="transmembrane region" description="Helical" evidence="16">
    <location>
        <begin position="6"/>
        <end position="26"/>
    </location>
</feature>
<proteinExistence type="inferred from homology"/>
<keyword evidence="6 16" id="KW-0812">Transmembrane</keyword>
<dbReference type="NCBIfam" id="TIGR01974">
    <property type="entry name" value="NDH_I_L"/>
    <property type="match status" value="1"/>
</dbReference>
<evidence type="ECO:0000259" key="19">
    <source>
        <dbReference type="Pfam" id="PF06455"/>
    </source>
</evidence>
<evidence type="ECO:0000256" key="14">
    <source>
        <dbReference type="ARBA" id="ARBA00023136"/>
    </source>
</evidence>
<keyword evidence="5" id="KW-0679">Respiratory chain</keyword>
<evidence type="ECO:0000259" key="18">
    <source>
        <dbReference type="Pfam" id="PF00662"/>
    </source>
</evidence>
<dbReference type="EMBL" id="MH151204">
    <property type="protein sequence ID" value="QRI61372.1"/>
    <property type="molecule type" value="Genomic_DNA"/>
</dbReference>
<feature type="transmembrane region" description="Helical" evidence="16">
    <location>
        <begin position="168"/>
        <end position="186"/>
    </location>
</feature>
<feature type="transmembrane region" description="Helical" evidence="16">
    <location>
        <begin position="481"/>
        <end position="498"/>
    </location>
</feature>
<comment type="function">
    <text evidence="16">Core subunit of the mitochondrial membrane respiratory chain NADH dehydrogenase (Complex I) which catalyzes electron transfer from NADH through the respiratory chain, using ubiquinone as an electron acceptor. Essential for the catalytic activity and assembly of complex I.</text>
</comment>
<feature type="transmembrane region" description="Helical" evidence="16">
    <location>
        <begin position="583"/>
        <end position="602"/>
    </location>
</feature>
<evidence type="ECO:0000259" key="17">
    <source>
        <dbReference type="Pfam" id="PF00361"/>
    </source>
</evidence>
<dbReference type="InterPro" id="IPR001516">
    <property type="entry name" value="Proton_antipo_N"/>
</dbReference>
<feature type="transmembrane region" description="Helical" evidence="16">
    <location>
        <begin position="85"/>
        <end position="107"/>
    </location>
</feature>
<dbReference type="GO" id="GO:0008137">
    <property type="term" value="F:NADH dehydrogenase (ubiquinone) activity"/>
    <property type="evidence" value="ECO:0007669"/>
    <property type="project" value="UniProtKB-EC"/>
</dbReference>
<evidence type="ECO:0000313" key="20">
    <source>
        <dbReference type="EMBL" id="QRI61372.1"/>
    </source>
</evidence>
<evidence type="ECO:0000256" key="6">
    <source>
        <dbReference type="ARBA" id="ARBA00022692"/>
    </source>
</evidence>
<keyword evidence="4 16" id="KW-0813">Transport</keyword>
<dbReference type="AlphaFoldDB" id="A0A890W5T0"/>
<dbReference type="InterPro" id="IPR003945">
    <property type="entry name" value="NU5C-like"/>
</dbReference>
<feature type="transmembrane region" description="Helical" evidence="16">
    <location>
        <begin position="450"/>
        <end position="469"/>
    </location>
</feature>
<keyword evidence="10 16" id="KW-1133">Transmembrane helix</keyword>
<keyword evidence="13 16" id="KW-0496">Mitochondrion</keyword>
<dbReference type="PRINTS" id="PR01434">
    <property type="entry name" value="NADHDHGNASE5"/>
</dbReference>